<dbReference type="GO" id="GO:0008270">
    <property type="term" value="F:zinc ion binding"/>
    <property type="evidence" value="ECO:0007669"/>
    <property type="project" value="InterPro"/>
</dbReference>
<dbReference type="InterPro" id="IPR039744">
    <property type="entry name" value="RIbosomal_uS14_euk_arc"/>
</dbReference>
<reference evidence="5 6" key="1">
    <citation type="journal article" date="2018" name="BMC Genomics">
        <title>Genomic comparison of Trypanosoma conorhini and Trypanosoma rangeli to Trypanosoma cruzi strains of high and low virulence.</title>
        <authorList>
            <person name="Bradwell K.R."/>
            <person name="Koparde V.N."/>
            <person name="Matveyev A.V."/>
            <person name="Serrano M.G."/>
            <person name="Alves J.M."/>
            <person name="Parikh H."/>
            <person name="Huang B."/>
            <person name="Lee V."/>
            <person name="Espinosa-Alvarez O."/>
            <person name="Ortiz P.A."/>
            <person name="Costa-Martins A.G."/>
            <person name="Teixeira M.M."/>
            <person name="Buck G.A."/>
        </authorList>
    </citation>
    <scope>NUCLEOTIDE SEQUENCE [LARGE SCALE GENOMIC DNA]</scope>
    <source>
        <strain evidence="5 6">025E</strain>
    </source>
</reference>
<gene>
    <name evidence="5" type="ORF">Tco025E_10219</name>
</gene>
<keyword evidence="2 5" id="KW-0689">Ribosomal protein</keyword>
<dbReference type="EMBL" id="MKKU01001542">
    <property type="protein sequence ID" value="RNE95044.1"/>
    <property type="molecule type" value="Genomic_DNA"/>
</dbReference>
<dbReference type="GO" id="GO:0003735">
    <property type="term" value="F:structural constituent of ribosome"/>
    <property type="evidence" value="ECO:0007669"/>
    <property type="project" value="InterPro"/>
</dbReference>
<protein>
    <submittedName>
        <fullName evidence="5">Ribosomal protein S29</fullName>
    </submittedName>
</protein>
<proteinExistence type="inferred from homology"/>
<sequence>MLGSLLGRLCLFCPLRWPLFPKRPRWKATGERPSFFFLTSFLCLRPQRPSHTRSGARKLAAGRKSRHFDASQRDFGSRGVCVVSRRAFGCTRDGCGLSEAGGCWAQTALTQWLLLLVVCSSRGERAASGHTAASFSSFFFSFVPSAGWKFFFFGFYFVWSFPCKFVCRFPSLLAFPCLAQCHLLSSPHQPATMGHLEQWRSRQKIGMGKGARHCVICSNQKALIRKYELNVCRQCFRENAAHIGFNKLR</sequence>
<dbReference type="PANTHER" id="PTHR12010">
    <property type="entry name" value="40S RIBOSOMAL PROTEIN S29"/>
    <property type="match status" value="1"/>
</dbReference>
<dbReference type="Pfam" id="PF00253">
    <property type="entry name" value="Ribosomal_S14"/>
    <property type="match status" value="1"/>
</dbReference>
<comment type="caution">
    <text evidence="5">The sequence shown here is derived from an EMBL/GenBank/DDBJ whole genome shotgun (WGS) entry which is preliminary data.</text>
</comment>
<dbReference type="AlphaFoldDB" id="A0A422MPA1"/>
<keyword evidence="4" id="KW-1133">Transmembrane helix</keyword>
<evidence type="ECO:0000256" key="2">
    <source>
        <dbReference type="ARBA" id="ARBA00022980"/>
    </source>
</evidence>
<evidence type="ECO:0000313" key="6">
    <source>
        <dbReference type="Proteomes" id="UP000284403"/>
    </source>
</evidence>
<dbReference type="GeneID" id="40323830"/>
<dbReference type="InterPro" id="IPR043140">
    <property type="entry name" value="Ribosomal_uS14_sf"/>
</dbReference>
<keyword evidence="6" id="KW-1185">Reference proteome</keyword>
<evidence type="ECO:0000256" key="3">
    <source>
        <dbReference type="ARBA" id="ARBA00023274"/>
    </source>
</evidence>
<dbReference type="Gene3D" id="4.10.830.10">
    <property type="entry name" value="30s Ribosomal Protein S14, Chain N"/>
    <property type="match status" value="1"/>
</dbReference>
<organism evidence="5 6">
    <name type="scientific">Trypanosoma conorhini</name>
    <dbReference type="NCBI Taxonomy" id="83891"/>
    <lineage>
        <taxon>Eukaryota</taxon>
        <taxon>Discoba</taxon>
        <taxon>Euglenozoa</taxon>
        <taxon>Kinetoplastea</taxon>
        <taxon>Metakinetoplastina</taxon>
        <taxon>Trypanosomatida</taxon>
        <taxon>Trypanosomatidae</taxon>
        <taxon>Trypanosoma</taxon>
    </lineage>
</organism>
<evidence type="ECO:0000313" key="5">
    <source>
        <dbReference type="EMBL" id="RNE95044.1"/>
    </source>
</evidence>
<keyword evidence="3" id="KW-0687">Ribonucleoprotein</keyword>
<keyword evidence="4" id="KW-0812">Transmembrane</keyword>
<evidence type="ECO:0000256" key="1">
    <source>
        <dbReference type="ARBA" id="ARBA00009083"/>
    </source>
</evidence>
<comment type="similarity">
    <text evidence="1">Belongs to the universal ribosomal protein uS14 family.</text>
</comment>
<accession>A0A422MPA1</accession>
<dbReference type="FunFam" id="4.10.830.10:FF:000002">
    <property type="entry name" value="40S ribosomal protein S29"/>
    <property type="match status" value="1"/>
</dbReference>
<dbReference type="NCBIfam" id="NF004424">
    <property type="entry name" value="PRK05766.1"/>
    <property type="match status" value="1"/>
</dbReference>
<name>A0A422MPA1_9TRYP</name>
<dbReference type="GO" id="GO:0022627">
    <property type="term" value="C:cytosolic small ribosomal subunit"/>
    <property type="evidence" value="ECO:0007669"/>
    <property type="project" value="TreeGrafter"/>
</dbReference>
<dbReference type="Proteomes" id="UP000284403">
    <property type="component" value="Unassembled WGS sequence"/>
</dbReference>
<dbReference type="RefSeq" id="XP_029222901.1">
    <property type="nucleotide sequence ID" value="XM_029377002.1"/>
</dbReference>
<dbReference type="GO" id="GO:0002181">
    <property type="term" value="P:cytoplasmic translation"/>
    <property type="evidence" value="ECO:0007669"/>
    <property type="project" value="TreeGrafter"/>
</dbReference>
<dbReference type="InterPro" id="IPR001209">
    <property type="entry name" value="Ribosomal_uS14"/>
</dbReference>
<evidence type="ECO:0000256" key="4">
    <source>
        <dbReference type="SAM" id="Phobius"/>
    </source>
</evidence>
<feature type="transmembrane region" description="Helical" evidence="4">
    <location>
        <begin position="138"/>
        <end position="159"/>
    </location>
</feature>
<keyword evidence="4" id="KW-0472">Membrane</keyword>
<dbReference type="OrthoDB" id="255653at2759"/>
<dbReference type="PANTHER" id="PTHR12010:SF2">
    <property type="entry name" value="40S RIBOSOMAL PROTEIN S29"/>
    <property type="match status" value="1"/>
</dbReference>